<dbReference type="RefSeq" id="WP_109926681.1">
    <property type="nucleotide sequence ID" value="NZ_QGNZ01000004.1"/>
</dbReference>
<gene>
    <name evidence="2" type="ORF">DHW03_15065</name>
</gene>
<feature type="domain" description="Beta-lactamase-related" evidence="1">
    <location>
        <begin position="36"/>
        <end position="353"/>
    </location>
</feature>
<dbReference type="InterPro" id="IPR050491">
    <property type="entry name" value="AmpC-like"/>
</dbReference>
<dbReference type="SUPFAM" id="SSF56601">
    <property type="entry name" value="beta-lactamase/transpeptidase-like"/>
    <property type="match status" value="1"/>
</dbReference>
<organism evidence="2 3">
    <name type="scientific">Pedobacter yonginense</name>
    <dbReference type="NCBI Taxonomy" id="651869"/>
    <lineage>
        <taxon>Bacteria</taxon>
        <taxon>Pseudomonadati</taxon>
        <taxon>Bacteroidota</taxon>
        <taxon>Sphingobacteriia</taxon>
        <taxon>Sphingobacteriales</taxon>
        <taxon>Sphingobacteriaceae</taxon>
        <taxon>Pedobacter</taxon>
    </lineage>
</organism>
<dbReference type="InterPro" id="IPR001466">
    <property type="entry name" value="Beta-lactam-related"/>
</dbReference>
<dbReference type="InterPro" id="IPR012338">
    <property type="entry name" value="Beta-lactam/transpept-like"/>
</dbReference>
<keyword evidence="3" id="KW-1185">Reference proteome</keyword>
<evidence type="ECO:0000313" key="3">
    <source>
        <dbReference type="Proteomes" id="UP000245379"/>
    </source>
</evidence>
<proteinExistence type="predicted"/>
<protein>
    <recommendedName>
        <fullName evidence="1">Beta-lactamase-related domain-containing protein</fullName>
    </recommendedName>
</protein>
<sequence length="556" mass="63276">MKSTIIMLLLLHFKILGYCQDTKSNGNSQEMIKGLQSLIIKKMEESHVVGAAIALVDDQSVLWSSGFGYADLGKMRKVNAETMFSIQSISKMFTATAFLIAVENNRINLDDPLLEYYPSFRIKSRYKTQEVPKITFRHLLSHRAGLLQEAPLGNNYDTVHYSFEKHVESMNDSWLRFPVGKFYSYSNMGFDLVGYVLSKQSNMTFPDYMNKTLFTPLGMKNSTYDQQQVYNTGNFAKGYIESEELPKTYIADLAGGGLYSNVNEMAKFISFHLNDCKLGKDPLISSELHSQMYSVQYPLKNQSSGYGLGVRVKPYHGATLVQHAGGGYGYRAIQGWIPQYKIGVVILTNDGFGSSFSDEIFSTAMNEMIKLRLGKLPASYIDKQIDTLKLPADYLSKLEGTYKTNRRLISVINEKRGLSIDFNGYIVRLFAKSKTEFFSKEGDQYVFSLDERGDPKYFINLNGNNPDFYIFNDKKNENKGKIKPKWESFCGLYKGYNNGQKEEIKVLTKNGFLYTDFGGMTKVTEYQPGIFFTTDGESLIIKDDELYIGNRRFLKE</sequence>
<dbReference type="AlphaFoldDB" id="A0A317ELF3"/>
<dbReference type="PANTHER" id="PTHR46825">
    <property type="entry name" value="D-ALANYL-D-ALANINE-CARBOXYPEPTIDASE/ENDOPEPTIDASE AMPH"/>
    <property type="match status" value="1"/>
</dbReference>
<dbReference type="Gene3D" id="3.40.710.10">
    <property type="entry name" value="DD-peptidase/beta-lactamase superfamily"/>
    <property type="match status" value="1"/>
</dbReference>
<name>A0A317ELF3_9SPHI</name>
<comment type="caution">
    <text evidence="2">The sequence shown here is derived from an EMBL/GenBank/DDBJ whole genome shotgun (WGS) entry which is preliminary data.</text>
</comment>
<accession>A0A317ELF3</accession>
<dbReference type="PANTHER" id="PTHR46825:SF15">
    <property type="entry name" value="BETA-LACTAMASE-RELATED DOMAIN-CONTAINING PROTEIN"/>
    <property type="match status" value="1"/>
</dbReference>
<reference evidence="2 3" key="1">
    <citation type="submission" date="2018-05" db="EMBL/GenBank/DDBJ databases">
        <title>Pedobacter paludis sp. nov., isolated from wetland soil.</title>
        <authorList>
            <person name="Zhang Y."/>
            <person name="Wang G."/>
        </authorList>
    </citation>
    <scope>NUCLEOTIDE SEQUENCE [LARGE SCALE GENOMIC DNA]</scope>
    <source>
        <strain evidence="2 3">KCTC22721</strain>
    </source>
</reference>
<dbReference type="Proteomes" id="UP000245379">
    <property type="component" value="Unassembled WGS sequence"/>
</dbReference>
<dbReference type="Pfam" id="PF00144">
    <property type="entry name" value="Beta-lactamase"/>
    <property type="match status" value="1"/>
</dbReference>
<evidence type="ECO:0000313" key="2">
    <source>
        <dbReference type="EMBL" id="PWS26116.1"/>
    </source>
</evidence>
<dbReference type="EMBL" id="QGNZ01000004">
    <property type="protein sequence ID" value="PWS26116.1"/>
    <property type="molecule type" value="Genomic_DNA"/>
</dbReference>
<dbReference type="OrthoDB" id="1522765at2"/>
<evidence type="ECO:0000259" key="1">
    <source>
        <dbReference type="Pfam" id="PF00144"/>
    </source>
</evidence>